<keyword evidence="1" id="KW-1133">Transmembrane helix</keyword>
<keyword evidence="4" id="KW-1185">Reference proteome</keyword>
<gene>
    <name evidence="3" type="ORF">SAMN05444401_2827</name>
</gene>
<dbReference type="Pfam" id="PF18902">
    <property type="entry name" value="DUF5658"/>
    <property type="match status" value="1"/>
</dbReference>
<keyword evidence="1" id="KW-0812">Transmembrane</keyword>
<dbReference type="InterPro" id="IPR043717">
    <property type="entry name" value="DUF5658"/>
</dbReference>
<dbReference type="AlphaFoldDB" id="A0A1M6IHJ4"/>
<sequence>MEESIKINAIFALRKRFVLLYLLNFTDAVFTRTLLKTGVFLEVNPVMNKIAYSNFKMIIVKILLPLLLLSVVYNRVKKSSINLLIISNKILLPVITLYLLINVIHITGVILYFIFPLYSNITFHFLY</sequence>
<dbReference type="RefSeq" id="WP_073007873.1">
    <property type="nucleotide sequence ID" value="NZ_FQZO01000004.1"/>
</dbReference>
<feature type="transmembrane region" description="Helical" evidence="1">
    <location>
        <begin position="55"/>
        <end position="73"/>
    </location>
</feature>
<feature type="transmembrane region" description="Helical" evidence="1">
    <location>
        <begin position="94"/>
        <end position="115"/>
    </location>
</feature>
<evidence type="ECO:0000256" key="1">
    <source>
        <dbReference type="SAM" id="Phobius"/>
    </source>
</evidence>
<reference evidence="3 4" key="1">
    <citation type="submission" date="2016-11" db="EMBL/GenBank/DDBJ databases">
        <authorList>
            <person name="Jaros S."/>
            <person name="Januszkiewicz K."/>
            <person name="Wedrychowicz H."/>
        </authorList>
    </citation>
    <scope>NUCLEOTIDE SEQUENCE [LARGE SCALE GENOMIC DNA]</scope>
    <source>
        <strain evidence="3 4">DSM 21864</strain>
    </source>
</reference>
<feature type="domain" description="DUF5658" evidence="2">
    <location>
        <begin position="18"/>
        <end position="108"/>
    </location>
</feature>
<feature type="transmembrane region" description="Helical" evidence="1">
    <location>
        <begin position="17"/>
        <end position="35"/>
    </location>
</feature>
<evidence type="ECO:0000313" key="3">
    <source>
        <dbReference type="EMBL" id="SHJ33917.1"/>
    </source>
</evidence>
<accession>A0A1M6IHJ4</accession>
<keyword evidence="1" id="KW-0472">Membrane</keyword>
<evidence type="ECO:0000313" key="4">
    <source>
        <dbReference type="Proteomes" id="UP000184080"/>
    </source>
</evidence>
<proteinExistence type="predicted"/>
<protein>
    <recommendedName>
        <fullName evidence="2">DUF5658 domain-containing protein</fullName>
    </recommendedName>
</protein>
<dbReference type="Proteomes" id="UP000184080">
    <property type="component" value="Unassembled WGS sequence"/>
</dbReference>
<organism evidence="3 4">
    <name type="scientific">Clostridium amylolyticum</name>
    <dbReference type="NCBI Taxonomy" id="1121298"/>
    <lineage>
        <taxon>Bacteria</taxon>
        <taxon>Bacillati</taxon>
        <taxon>Bacillota</taxon>
        <taxon>Clostridia</taxon>
        <taxon>Eubacteriales</taxon>
        <taxon>Clostridiaceae</taxon>
        <taxon>Clostridium</taxon>
    </lineage>
</organism>
<dbReference type="EMBL" id="FQZO01000004">
    <property type="protein sequence ID" value="SHJ33917.1"/>
    <property type="molecule type" value="Genomic_DNA"/>
</dbReference>
<name>A0A1M6IHJ4_9CLOT</name>
<evidence type="ECO:0000259" key="2">
    <source>
        <dbReference type="Pfam" id="PF18902"/>
    </source>
</evidence>
<dbReference type="OrthoDB" id="1929760at2"/>